<feature type="transmembrane region" description="Helical" evidence="1">
    <location>
        <begin position="21"/>
        <end position="44"/>
    </location>
</feature>
<gene>
    <name evidence="2" type="ORF">IMG5_000240</name>
</gene>
<dbReference type="GeneID" id="14911112"/>
<dbReference type="AlphaFoldDB" id="G0QIP3"/>
<keyword evidence="1" id="KW-0472">Membrane</keyword>
<keyword evidence="3" id="KW-1185">Reference proteome</keyword>
<protein>
    <submittedName>
        <fullName evidence="2">Uncharacterized protein</fullName>
    </submittedName>
</protein>
<keyword evidence="1" id="KW-0812">Transmembrane</keyword>
<keyword evidence="1" id="KW-1133">Transmembrane helix</keyword>
<evidence type="ECO:0000313" key="2">
    <source>
        <dbReference type="EMBL" id="EGR34913.1"/>
    </source>
</evidence>
<dbReference type="EMBL" id="GL983041">
    <property type="protein sequence ID" value="EGR34913.1"/>
    <property type="molecule type" value="Genomic_DNA"/>
</dbReference>
<name>G0QIP3_ICHMU</name>
<evidence type="ECO:0000313" key="3">
    <source>
        <dbReference type="Proteomes" id="UP000008983"/>
    </source>
</evidence>
<reference evidence="2 3" key="1">
    <citation type="submission" date="2011-07" db="EMBL/GenBank/DDBJ databases">
        <authorList>
            <person name="Coyne R."/>
            <person name="Brami D."/>
            <person name="Johnson J."/>
            <person name="Hostetler J."/>
            <person name="Hannick L."/>
            <person name="Clark T."/>
            <person name="Cassidy-Hanley D."/>
            <person name="Inman J."/>
        </authorList>
    </citation>
    <scope>NUCLEOTIDE SEQUENCE [LARGE SCALE GENOMIC DNA]</scope>
    <source>
        <strain evidence="2 3">G5</strain>
    </source>
</reference>
<dbReference type="InParanoid" id="G0QIP3"/>
<accession>G0QIP3</accession>
<evidence type="ECO:0000256" key="1">
    <source>
        <dbReference type="SAM" id="Phobius"/>
    </source>
</evidence>
<sequence>MILNALIHAQEENLKMHYLELVMIAKIDVQVVLMRLIVILALRIEFLNNVFVLNIPMILMASIKPVLYVLLFQLDVLHAVQRNVLHAQPLNIFNQTKINNVIHAQIQ</sequence>
<proteinExistence type="predicted"/>
<dbReference type="RefSeq" id="XP_004040217.1">
    <property type="nucleotide sequence ID" value="XM_004040169.1"/>
</dbReference>
<feature type="transmembrane region" description="Helical" evidence="1">
    <location>
        <begin position="50"/>
        <end position="72"/>
    </location>
</feature>
<dbReference type="Proteomes" id="UP000008983">
    <property type="component" value="Unassembled WGS sequence"/>
</dbReference>
<organism evidence="2 3">
    <name type="scientific">Ichthyophthirius multifiliis</name>
    <name type="common">White spot disease agent</name>
    <name type="synonym">Ich</name>
    <dbReference type="NCBI Taxonomy" id="5932"/>
    <lineage>
        <taxon>Eukaryota</taxon>
        <taxon>Sar</taxon>
        <taxon>Alveolata</taxon>
        <taxon>Ciliophora</taxon>
        <taxon>Intramacronucleata</taxon>
        <taxon>Oligohymenophorea</taxon>
        <taxon>Hymenostomatida</taxon>
        <taxon>Ophryoglenina</taxon>
        <taxon>Ichthyophthirius</taxon>
    </lineage>
</organism>